<evidence type="ECO:0000256" key="6">
    <source>
        <dbReference type="ARBA" id="ARBA00023065"/>
    </source>
</evidence>
<dbReference type="InterPro" id="IPR006808">
    <property type="entry name" value="ATP_synth_F0_gsu_mt"/>
</dbReference>
<dbReference type="OrthoDB" id="437at2759"/>
<evidence type="ECO:0000256" key="2">
    <source>
        <dbReference type="ARBA" id="ARBA00005699"/>
    </source>
</evidence>
<dbReference type="Proteomes" id="UP000799776">
    <property type="component" value="Unassembled WGS sequence"/>
</dbReference>
<keyword evidence="7" id="KW-0496">Mitochondrion</keyword>
<protein>
    <recommendedName>
        <fullName evidence="13">Mitochondrial F1F0-ATP synthase g subunit</fullName>
    </recommendedName>
</protein>
<keyword evidence="9" id="KW-0066">ATP synthesis</keyword>
<keyword evidence="3" id="KW-0813">Transport</keyword>
<dbReference type="GO" id="GO:0015986">
    <property type="term" value="P:proton motive force-driven ATP synthesis"/>
    <property type="evidence" value="ECO:0007669"/>
    <property type="project" value="InterPro"/>
</dbReference>
<evidence type="ECO:0000256" key="3">
    <source>
        <dbReference type="ARBA" id="ARBA00022448"/>
    </source>
</evidence>
<dbReference type="PANTHER" id="PTHR12386">
    <property type="entry name" value="ATP SYNTHASE SUBUNIT"/>
    <property type="match status" value="1"/>
</dbReference>
<evidence type="ECO:0000256" key="8">
    <source>
        <dbReference type="ARBA" id="ARBA00023136"/>
    </source>
</evidence>
<evidence type="ECO:0000256" key="5">
    <source>
        <dbReference type="ARBA" id="ARBA00022781"/>
    </source>
</evidence>
<proteinExistence type="inferred from homology"/>
<name>A0A9P4I1Q8_9PEZI</name>
<dbReference type="EMBL" id="ML978712">
    <property type="protein sequence ID" value="KAF2090934.1"/>
    <property type="molecule type" value="Genomic_DNA"/>
</dbReference>
<sequence length="262" mass="27630">MSLAASRQVLRHSRFAVRRVALRNASTTSEAAGAAKEKAGQATSKASEGLSKVQSSAGSAMSKAGSMGSAAMNRLGALGGRTGQFISFVQYHSRKSIELSSGLYSNCAENPQLKKLTGSSLTQKCPFIRIPGNGGKTSHKKLTASIAALIPPTVYYSRVGLELGKIVFQHRGMSLPSQQAFMNYMQPLINAVKNPSAAFSQTSVSTSTFQPTNVLSNVRNMSQAQVLSAGVVAAEVIGFFSVGEIIGRMKITGYRSSAPAHH</sequence>
<reference evidence="11" key="1">
    <citation type="journal article" date="2020" name="Stud. Mycol.">
        <title>101 Dothideomycetes genomes: a test case for predicting lifestyles and emergence of pathogens.</title>
        <authorList>
            <person name="Haridas S."/>
            <person name="Albert R."/>
            <person name="Binder M."/>
            <person name="Bloem J."/>
            <person name="Labutti K."/>
            <person name="Salamov A."/>
            <person name="Andreopoulos B."/>
            <person name="Baker S."/>
            <person name="Barry K."/>
            <person name="Bills G."/>
            <person name="Bluhm B."/>
            <person name="Cannon C."/>
            <person name="Castanera R."/>
            <person name="Culley D."/>
            <person name="Daum C."/>
            <person name="Ezra D."/>
            <person name="Gonzalez J."/>
            <person name="Henrissat B."/>
            <person name="Kuo A."/>
            <person name="Liang C."/>
            <person name="Lipzen A."/>
            <person name="Lutzoni F."/>
            <person name="Magnuson J."/>
            <person name="Mondo S."/>
            <person name="Nolan M."/>
            <person name="Ohm R."/>
            <person name="Pangilinan J."/>
            <person name="Park H.-J."/>
            <person name="Ramirez L."/>
            <person name="Alfaro M."/>
            <person name="Sun H."/>
            <person name="Tritt A."/>
            <person name="Yoshinaga Y."/>
            <person name="Zwiers L.-H."/>
            <person name="Turgeon B."/>
            <person name="Goodwin S."/>
            <person name="Spatafora J."/>
            <person name="Crous P."/>
            <person name="Grigoriev I."/>
        </authorList>
    </citation>
    <scope>NUCLEOTIDE SEQUENCE</scope>
    <source>
        <strain evidence="11">CBS 121410</strain>
    </source>
</reference>
<keyword evidence="5" id="KW-0375">Hydrogen ion transport</keyword>
<comment type="subcellular location">
    <subcellularLocation>
        <location evidence="1">Mitochondrion membrane</location>
    </subcellularLocation>
</comment>
<organism evidence="11 12">
    <name type="scientific">Saccharata proteae CBS 121410</name>
    <dbReference type="NCBI Taxonomy" id="1314787"/>
    <lineage>
        <taxon>Eukaryota</taxon>
        <taxon>Fungi</taxon>
        <taxon>Dikarya</taxon>
        <taxon>Ascomycota</taxon>
        <taxon>Pezizomycotina</taxon>
        <taxon>Dothideomycetes</taxon>
        <taxon>Dothideomycetes incertae sedis</taxon>
        <taxon>Botryosphaeriales</taxon>
        <taxon>Saccharataceae</taxon>
        <taxon>Saccharata</taxon>
    </lineage>
</organism>
<keyword evidence="6" id="KW-0406">Ion transport</keyword>
<comment type="caution">
    <text evidence="11">The sequence shown here is derived from an EMBL/GenBank/DDBJ whole genome shotgun (WGS) entry which is preliminary data.</text>
</comment>
<keyword evidence="12" id="KW-1185">Reference proteome</keyword>
<accession>A0A9P4I1Q8</accession>
<evidence type="ECO:0000256" key="7">
    <source>
        <dbReference type="ARBA" id="ARBA00023128"/>
    </source>
</evidence>
<dbReference type="GO" id="GO:0015078">
    <property type="term" value="F:proton transmembrane transporter activity"/>
    <property type="evidence" value="ECO:0007669"/>
    <property type="project" value="InterPro"/>
</dbReference>
<comment type="similarity">
    <text evidence="2">Belongs to the ATPase g subunit family.</text>
</comment>
<evidence type="ECO:0008006" key="13">
    <source>
        <dbReference type="Google" id="ProtNLM"/>
    </source>
</evidence>
<keyword evidence="4" id="KW-0138">CF(0)</keyword>
<feature type="region of interest" description="Disordered" evidence="10">
    <location>
        <begin position="27"/>
        <end position="54"/>
    </location>
</feature>
<evidence type="ECO:0000313" key="12">
    <source>
        <dbReference type="Proteomes" id="UP000799776"/>
    </source>
</evidence>
<gene>
    <name evidence="11" type="ORF">K490DRAFT_62266</name>
</gene>
<evidence type="ECO:0000313" key="11">
    <source>
        <dbReference type="EMBL" id="KAF2090934.1"/>
    </source>
</evidence>
<dbReference type="GO" id="GO:0031966">
    <property type="term" value="C:mitochondrial membrane"/>
    <property type="evidence" value="ECO:0007669"/>
    <property type="project" value="UniProtKB-SubCell"/>
</dbReference>
<evidence type="ECO:0000256" key="9">
    <source>
        <dbReference type="ARBA" id="ARBA00023310"/>
    </source>
</evidence>
<evidence type="ECO:0000256" key="1">
    <source>
        <dbReference type="ARBA" id="ARBA00004325"/>
    </source>
</evidence>
<evidence type="ECO:0000256" key="4">
    <source>
        <dbReference type="ARBA" id="ARBA00022547"/>
    </source>
</evidence>
<dbReference type="Pfam" id="PF04718">
    <property type="entry name" value="ATP-synt_G"/>
    <property type="match status" value="1"/>
</dbReference>
<dbReference type="AlphaFoldDB" id="A0A9P4I1Q8"/>
<evidence type="ECO:0000256" key="10">
    <source>
        <dbReference type="SAM" id="MobiDB-lite"/>
    </source>
</evidence>
<keyword evidence="8" id="KW-0472">Membrane</keyword>
<dbReference type="GO" id="GO:0045259">
    <property type="term" value="C:proton-transporting ATP synthase complex"/>
    <property type="evidence" value="ECO:0007669"/>
    <property type="project" value="UniProtKB-KW"/>
</dbReference>